<evidence type="ECO:0000256" key="1">
    <source>
        <dbReference type="ARBA" id="ARBA00009986"/>
    </source>
</evidence>
<evidence type="ECO:0000259" key="6">
    <source>
        <dbReference type="Pfam" id="PF00171"/>
    </source>
</evidence>
<feature type="domain" description="Aldehyde dehydrogenase" evidence="6">
    <location>
        <begin position="17"/>
        <end position="477"/>
    </location>
</feature>
<evidence type="ECO:0000256" key="5">
    <source>
        <dbReference type="RuleBase" id="RU003345"/>
    </source>
</evidence>
<proteinExistence type="inferred from homology"/>
<dbReference type="CDD" id="cd07093">
    <property type="entry name" value="ALDH_F8_HMSADH"/>
    <property type="match status" value="1"/>
</dbReference>
<accession>A0A7I8VEF8</accession>
<keyword evidence="3" id="KW-0520">NAD</keyword>
<dbReference type="InterPro" id="IPR016160">
    <property type="entry name" value="Ald_DH_CS_CYS"/>
</dbReference>
<evidence type="ECO:0000313" key="8">
    <source>
        <dbReference type="Proteomes" id="UP000549394"/>
    </source>
</evidence>
<sequence length="482" mass="53539">MLTLKNFINGEFYDAEDYLESENPSTGKIWAQVPNSNEREVNEAVNSAKNAFHKWSNISAQERSRYLMKIAELLEKRLEEFAIAESTDQGKPVSLARAVDIPRAVYNFRFFASVILHNLEDSVFQEEFGTLNYTQSCPVGVAGLISPWNLPLYLLTWKIAPAIAAGCTVVCKPSEMTSVTAFMLCEVLKQAELPDGVVNIVFGTGNRTGNAIVKHRDVPLISFTGSTVTASRIREGSTDLCKKFSFELGGKNAAIVFKDANLENCFPVIMKSSYANQGEICLCTSRIYVQEEIFEQFISKYIELARNIKVGDPEDPNTNMGALISRQHYNKVKSYIDLSKKIGGKILCGDGVDELKLPENCKDGYFILPTAITNVADDSPLMQEEIFGPVTCIVPFKTEEEVIKRANNSDYGLCASIWSENVGTIHRVAKALNVGTVWANCWLIRNLNMPFGGMKESGTGREGAKQSLDFFTEKKTICVKIK</sequence>
<dbReference type="EMBL" id="CAJFCJ010000004">
    <property type="protein sequence ID" value="CAD5113772.1"/>
    <property type="molecule type" value="Genomic_DNA"/>
</dbReference>
<dbReference type="FunFam" id="3.40.605.10:FF:000001">
    <property type="entry name" value="Aldehyde dehydrogenase 1"/>
    <property type="match status" value="1"/>
</dbReference>
<evidence type="ECO:0000256" key="4">
    <source>
        <dbReference type="PROSITE-ProRule" id="PRU10007"/>
    </source>
</evidence>
<evidence type="ECO:0000256" key="2">
    <source>
        <dbReference type="ARBA" id="ARBA00023002"/>
    </source>
</evidence>
<protein>
    <submittedName>
        <fullName evidence="7">DgyrCDS2941</fullName>
    </submittedName>
</protein>
<dbReference type="InterPro" id="IPR016163">
    <property type="entry name" value="Ald_DH_C"/>
</dbReference>
<keyword evidence="2 5" id="KW-0560">Oxidoreductase</keyword>
<dbReference type="PROSITE" id="PS00070">
    <property type="entry name" value="ALDEHYDE_DEHYDR_CYS"/>
    <property type="match status" value="1"/>
</dbReference>
<dbReference type="Gene3D" id="3.40.309.10">
    <property type="entry name" value="Aldehyde Dehydrogenase, Chain A, domain 2"/>
    <property type="match status" value="1"/>
</dbReference>
<dbReference type="Proteomes" id="UP000549394">
    <property type="component" value="Unassembled WGS sequence"/>
</dbReference>
<dbReference type="PANTHER" id="PTHR43720">
    <property type="entry name" value="2-AMINOMUCONIC SEMIALDEHYDE DEHYDROGENASE"/>
    <property type="match status" value="1"/>
</dbReference>
<gene>
    <name evidence="7" type="ORF">DGYR_LOCUS2707</name>
</gene>
<dbReference type="FunFam" id="3.40.309.10:FF:000012">
    <property type="entry name" value="Betaine aldehyde dehydrogenase"/>
    <property type="match status" value="1"/>
</dbReference>
<dbReference type="InterPro" id="IPR029510">
    <property type="entry name" value="Ald_DH_CS_GLU"/>
</dbReference>
<feature type="active site" evidence="4">
    <location>
        <position position="247"/>
    </location>
</feature>
<comment type="caution">
    <text evidence="7">The sequence shown here is derived from an EMBL/GenBank/DDBJ whole genome shotgun (WGS) entry which is preliminary data.</text>
</comment>
<evidence type="ECO:0000313" key="7">
    <source>
        <dbReference type="EMBL" id="CAD5113772.1"/>
    </source>
</evidence>
<evidence type="ECO:0000256" key="3">
    <source>
        <dbReference type="ARBA" id="ARBA00023027"/>
    </source>
</evidence>
<name>A0A7I8VEF8_9ANNE</name>
<dbReference type="Pfam" id="PF00171">
    <property type="entry name" value="Aldedh"/>
    <property type="match status" value="1"/>
</dbReference>
<dbReference type="PANTHER" id="PTHR43720:SF2">
    <property type="entry name" value="2-AMINOMUCONIC SEMIALDEHYDE DEHYDROGENASE"/>
    <property type="match status" value="1"/>
</dbReference>
<organism evidence="7 8">
    <name type="scientific">Dimorphilus gyrociliatus</name>
    <dbReference type="NCBI Taxonomy" id="2664684"/>
    <lineage>
        <taxon>Eukaryota</taxon>
        <taxon>Metazoa</taxon>
        <taxon>Spiralia</taxon>
        <taxon>Lophotrochozoa</taxon>
        <taxon>Annelida</taxon>
        <taxon>Polychaeta</taxon>
        <taxon>Polychaeta incertae sedis</taxon>
        <taxon>Dinophilidae</taxon>
        <taxon>Dimorphilus</taxon>
    </lineage>
</organism>
<reference evidence="7 8" key="1">
    <citation type="submission" date="2020-08" db="EMBL/GenBank/DDBJ databases">
        <authorList>
            <person name="Hejnol A."/>
        </authorList>
    </citation>
    <scope>NUCLEOTIDE SEQUENCE [LARGE SCALE GENOMIC DNA]</scope>
</reference>
<dbReference type="Gene3D" id="3.40.605.10">
    <property type="entry name" value="Aldehyde Dehydrogenase, Chain A, domain 1"/>
    <property type="match status" value="1"/>
</dbReference>
<dbReference type="SUPFAM" id="SSF53720">
    <property type="entry name" value="ALDH-like"/>
    <property type="match status" value="1"/>
</dbReference>
<keyword evidence="8" id="KW-1185">Reference proteome</keyword>
<dbReference type="PROSITE" id="PS00687">
    <property type="entry name" value="ALDEHYDE_DEHYDR_GLU"/>
    <property type="match status" value="1"/>
</dbReference>
<dbReference type="InterPro" id="IPR016161">
    <property type="entry name" value="Ald_DH/histidinol_DH"/>
</dbReference>
<dbReference type="GO" id="GO:0016620">
    <property type="term" value="F:oxidoreductase activity, acting on the aldehyde or oxo group of donors, NAD or NADP as acceptor"/>
    <property type="evidence" value="ECO:0007669"/>
    <property type="project" value="InterPro"/>
</dbReference>
<comment type="similarity">
    <text evidence="1 5">Belongs to the aldehyde dehydrogenase family.</text>
</comment>
<dbReference type="InterPro" id="IPR016162">
    <property type="entry name" value="Ald_DH_N"/>
</dbReference>
<dbReference type="OrthoDB" id="310895at2759"/>
<dbReference type="InterPro" id="IPR015590">
    <property type="entry name" value="Aldehyde_DH_dom"/>
</dbReference>
<dbReference type="AlphaFoldDB" id="A0A7I8VEF8"/>